<evidence type="ECO:0000313" key="4">
    <source>
        <dbReference type="EMBL" id="KAK2962563.1"/>
    </source>
</evidence>
<keyword evidence="2" id="KW-0175">Coiled coil</keyword>
<dbReference type="InterPro" id="IPR005024">
    <property type="entry name" value="Snf7_fam"/>
</dbReference>
<dbReference type="EMBL" id="JARBJD010000010">
    <property type="protein sequence ID" value="KAK2962563.1"/>
    <property type="molecule type" value="Genomic_DNA"/>
</dbReference>
<dbReference type="Proteomes" id="UP001281761">
    <property type="component" value="Unassembled WGS sequence"/>
</dbReference>
<accession>A0ABQ9YFL9</accession>
<dbReference type="PANTHER" id="PTHR22761:SF12">
    <property type="entry name" value="CHARGED MULTIVESICULAR BODY PROTEIN 5"/>
    <property type="match status" value="1"/>
</dbReference>
<organism evidence="4 5">
    <name type="scientific">Blattamonas nauphoetae</name>
    <dbReference type="NCBI Taxonomy" id="2049346"/>
    <lineage>
        <taxon>Eukaryota</taxon>
        <taxon>Metamonada</taxon>
        <taxon>Preaxostyla</taxon>
        <taxon>Oxymonadida</taxon>
        <taxon>Blattamonas</taxon>
    </lineage>
</organism>
<feature type="region of interest" description="Disordered" evidence="3">
    <location>
        <begin position="1"/>
        <end position="32"/>
    </location>
</feature>
<dbReference type="Pfam" id="PF03357">
    <property type="entry name" value="Snf7"/>
    <property type="match status" value="1"/>
</dbReference>
<evidence type="ECO:0000256" key="1">
    <source>
        <dbReference type="ARBA" id="ARBA00006190"/>
    </source>
</evidence>
<comment type="caution">
    <text evidence="4">The sequence shown here is derived from an EMBL/GenBank/DDBJ whole genome shotgun (WGS) entry which is preliminary data.</text>
</comment>
<keyword evidence="5" id="KW-1185">Reference proteome</keyword>
<comment type="similarity">
    <text evidence="1">Belongs to the SNF7 family.</text>
</comment>
<gene>
    <name evidence="4" type="ORF">BLNAU_2395</name>
</gene>
<evidence type="ECO:0000256" key="2">
    <source>
        <dbReference type="ARBA" id="ARBA00023054"/>
    </source>
</evidence>
<dbReference type="PANTHER" id="PTHR22761">
    <property type="entry name" value="CHARGED MULTIVESICULAR BODY PROTEIN"/>
    <property type="match status" value="1"/>
</dbReference>
<sequence>MSFFGSGKPKQPVQSTAEVQANMSQRESQLEAQINAKQQELIRLRNQINTAKSPSQQEFLKKQALQVIKQRKMIEQQLSTLRNQSIGLQQMQFATENVLQTTQTMQTMQVASKAMSKEMKNVNVAKMEKMMDQMQDMQERAQDMTDMLNDVFDTSDQFEDEAELEAELSYLADEIMIGATVPSSNISVGQQQAGQIAEPQQSSAESEINALQNAF</sequence>
<evidence type="ECO:0000256" key="3">
    <source>
        <dbReference type="SAM" id="MobiDB-lite"/>
    </source>
</evidence>
<dbReference type="Gene3D" id="6.10.140.1230">
    <property type="match status" value="1"/>
</dbReference>
<protein>
    <submittedName>
        <fullName evidence="4">Charged multivesicular body protein 5</fullName>
    </submittedName>
</protein>
<name>A0ABQ9YFL9_9EUKA</name>
<reference evidence="4 5" key="1">
    <citation type="journal article" date="2022" name="bioRxiv">
        <title>Genomics of Preaxostyla Flagellates Illuminates Evolutionary Transitions and the Path Towards Mitochondrial Loss.</title>
        <authorList>
            <person name="Novak L.V.F."/>
            <person name="Treitli S.C."/>
            <person name="Pyrih J."/>
            <person name="Halakuc P."/>
            <person name="Pipaliya S.V."/>
            <person name="Vacek V."/>
            <person name="Brzon O."/>
            <person name="Soukal P."/>
            <person name="Eme L."/>
            <person name="Dacks J.B."/>
            <person name="Karnkowska A."/>
            <person name="Elias M."/>
            <person name="Hampl V."/>
        </authorList>
    </citation>
    <scope>NUCLEOTIDE SEQUENCE [LARGE SCALE GENOMIC DNA]</scope>
    <source>
        <strain evidence="4">NAU3</strain>
        <tissue evidence="4">Gut</tissue>
    </source>
</reference>
<proteinExistence type="inferred from homology"/>
<evidence type="ECO:0000313" key="5">
    <source>
        <dbReference type="Proteomes" id="UP001281761"/>
    </source>
</evidence>
<feature type="compositionally biased region" description="Polar residues" evidence="3">
    <location>
        <begin position="12"/>
        <end position="32"/>
    </location>
</feature>